<name>A0ABV7SCV7_9ACTN</name>
<dbReference type="RefSeq" id="WP_310770679.1">
    <property type="nucleotide sequence ID" value="NZ_JBHRWR010000009.1"/>
</dbReference>
<gene>
    <name evidence="1" type="ORF">ACFOZ0_11950</name>
</gene>
<dbReference type="EMBL" id="JBHRWR010000009">
    <property type="protein sequence ID" value="MFC3573975.1"/>
    <property type="molecule type" value="Genomic_DNA"/>
</dbReference>
<organism evidence="1 2">
    <name type="scientific">Streptomyces yaanensis</name>
    <dbReference type="NCBI Taxonomy" id="1142239"/>
    <lineage>
        <taxon>Bacteria</taxon>
        <taxon>Bacillati</taxon>
        <taxon>Actinomycetota</taxon>
        <taxon>Actinomycetes</taxon>
        <taxon>Kitasatosporales</taxon>
        <taxon>Streptomycetaceae</taxon>
        <taxon>Streptomyces</taxon>
    </lineage>
</organism>
<keyword evidence="2" id="KW-1185">Reference proteome</keyword>
<proteinExistence type="predicted"/>
<evidence type="ECO:0000313" key="2">
    <source>
        <dbReference type="Proteomes" id="UP001595701"/>
    </source>
</evidence>
<protein>
    <submittedName>
        <fullName evidence="1">Uncharacterized protein</fullName>
    </submittedName>
</protein>
<evidence type="ECO:0000313" key="1">
    <source>
        <dbReference type="EMBL" id="MFC3573975.1"/>
    </source>
</evidence>
<sequence length="41" mass="4740">MSRTGLRNLLDQWRWLSRRCRGLGSPGRELLVTLRGMPEGN</sequence>
<comment type="caution">
    <text evidence="1">The sequence shown here is derived from an EMBL/GenBank/DDBJ whole genome shotgun (WGS) entry which is preliminary data.</text>
</comment>
<reference evidence="2" key="1">
    <citation type="journal article" date="2019" name="Int. J. Syst. Evol. Microbiol.">
        <title>The Global Catalogue of Microorganisms (GCM) 10K type strain sequencing project: providing services to taxonomists for standard genome sequencing and annotation.</title>
        <authorList>
            <consortium name="The Broad Institute Genomics Platform"/>
            <consortium name="The Broad Institute Genome Sequencing Center for Infectious Disease"/>
            <person name="Wu L."/>
            <person name="Ma J."/>
        </authorList>
    </citation>
    <scope>NUCLEOTIDE SEQUENCE [LARGE SCALE GENOMIC DNA]</scope>
    <source>
        <strain evidence="2">CGMCC 4.7035</strain>
    </source>
</reference>
<accession>A0ABV7SCV7</accession>
<dbReference type="Proteomes" id="UP001595701">
    <property type="component" value="Unassembled WGS sequence"/>
</dbReference>